<evidence type="ECO:0000313" key="2">
    <source>
        <dbReference type="Proteomes" id="UP001199525"/>
    </source>
</evidence>
<dbReference type="EMBL" id="JAIVFQ010000111">
    <property type="protein sequence ID" value="MCC5604152.1"/>
    <property type="molecule type" value="Genomic_DNA"/>
</dbReference>
<reference evidence="1 2" key="1">
    <citation type="journal article" date="2021" name="Microorganisms">
        <title>Genome Evolution of Filamentous Cyanobacterium Nostoc Species: From Facultative Symbiosis to Free Living.</title>
        <authorList>
            <person name="Huo D."/>
            <person name="Li H."/>
            <person name="Cai F."/>
            <person name="Guo X."/>
            <person name="Qiao Z."/>
            <person name="Wang W."/>
            <person name="Yu G."/>
            <person name="Li R."/>
        </authorList>
    </citation>
    <scope>NUCLEOTIDE SEQUENCE [LARGE SCALE GENOMIC DNA]</scope>
    <source>
        <strain evidence="1 2">CHAB 5714</strain>
    </source>
</reference>
<keyword evidence="2" id="KW-1185">Reference proteome</keyword>
<sequence length="147" mass="16848">MYLEEFADRPRISSRMPIAGVDYAHGTPLDSFILPDTQISWQDFHELARDTIKNAKSQQELKLAIMLSNAIANRMGNPWAGDTSRIRRQAQARMALLERTKSKHRDVIVAMLRAGYEINVIADVTGLHASSIRRWRRQVAAYNSRFH</sequence>
<dbReference type="Proteomes" id="UP001199525">
    <property type="component" value="Unassembled WGS sequence"/>
</dbReference>
<evidence type="ECO:0000313" key="1">
    <source>
        <dbReference type="EMBL" id="MCC5604152.1"/>
    </source>
</evidence>
<comment type="caution">
    <text evidence="1">The sequence shown here is derived from an EMBL/GenBank/DDBJ whole genome shotgun (WGS) entry which is preliminary data.</text>
</comment>
<name>A0ABS8IIX1_9NOSO</name>
<gene>
    <name evidence="1" type="ORF">LC586_34550</name>
</gene>
<organism evidence="1 2">
    <name type="scientific">Nostoc favosum CHAB5714</name>
    <dbReference type="NCBI Taxonomy" id="2780399"/>
    <lineage>
        <taxon>Bacteria</taxon>
        <taxon>Bacillati</taxon>
        <taxon>Cyanobacteriota</taxon>
        <taxon>Cyanophyceae</taxon>
        <taxon>Nostocales</taxon>
        <taxon>Nostocaceae</taxon>
        <taxon>Nostoc</taxon>
        <taxon>Nostoc favosum</taxon>
    </lineage>
</organism>
<protein>
    <submittedName>
        <fullName evidence="1">Uncharacterized protein</fullName>
    </submittedName>
</protein>
<proteinExistence type="predicted"/>
<accession>A0ABS8IIX1</accession>